<dbReference type="STRING" id="478820.A0A196SCP0"/>
<dbReference type="EMBL" id="LXWW01000210">
    <property type="protein sequence ID" value="OAO14815.1"/>
    <property type="molecule type" value="Genomic_DNA"/>
</dbReference>
<keyword evidence="6" id="KW-0378">Hydrolase</keyword>
<feature type="compositionally biased region" description="Basic and acidic residues" evidence="15">
    <location>
        <begin position="812"/>
        <end position="824"/>
    </location>
</feature>
<evidence type="ECO:0000259" key="16">
    <source>
        <dbReference type="PROSITE" id="PS51193"/>
    </source>
</evidence>
<dbReference type="GO" id="GO:0016818">
    <property type="term" value="F:hydrolase activity, acting on acid anhydrides, in phosphorus-containing anhydrides"/>
    <property type="evidence" value="ECO:0007669"/>
    <property type="project" value="InterPro"/>
</dbReference>
<evidence type="ECO:0000256" key="1">
    <source>
        <dbReference type="ARBA" id="ARBA00004123"/>
    </source>
</evidence>
<keyword evidence="10" id="KW-0411">Iron-sulfur</keyword>
<comment type="subcellular location">
    <subcellularLocation>
        <location evidence="1">Nucleus</location>
    </subcellularLocation>
</comment>
<dbReference type="GO" id="GO:0010569">
    <property type="term" value="P:regulation of double-strand break repair via homologous recombination"/>
    <property type="evidence" value="ECO:0007669"/>
    <property type="project" value="TreeGrafter"/>
</dbReference>
<keyword evidence="7 17" id="KW-0347">Helicase</keyword>
<dbReference type="GO" id="GO:0070182">
    <property type="term" value="F:DNA polymerase binding"/>
    <property type="evidence" value="ECO:0007669"/>
    <property type="project" value="TreeGrafter"/>
</dbReference>
<dbReference type="AlphaFoldDB" id="A0A196SCP0"/>
<dbReference type="PROSITE" id="PS51193">
    <property type="entry name" value="HELICASE_ATP_BIND_2"/>
    <property type="match status" value="1"/>
</dbReference>
<feature type="compositionally biased region" description="Basic and acidic residues" evidence="15">
    <location>
        <begin position="877"/>
        <end position="887"/>
    </location>
</feature>
<dbReference type="GO" id="GO:0090657">
    <property type="term" value="P:telomeric loop disassembly"/>
    <property type="evidence" value="ECO:0007669"/>
    <property type="project" value="TreeGrafter"/>
</dbReference>
<dbReference type="NCBIfam" id="TIGR00604">
    <property type="entry name" value="rad3"/>
    <property type="match status" value="1"/>
</dbReference>
<keyword evidence="11" id="KW-0238">DNA-binding</keyword>
<organism evidence="17 18">
    <name type="scientific">Blastocystis sp. subtype 1 (strain ATCC 50177 / NandII)</name>
    <dbReference type="NCBI Taxonomy" id="478820"/>
    <lineage>
        <taxon>Eukaryota</taxon>
        <taxon>Sar</taxon>
        <taxon>Stramenopiles</taxon>
        <taxon>Bigyra</taxon>
        <taxon>Opalozoa</taxon>
        <taxon>Opalinata</taxon>
        <taxon>Blastocystidae</taxon>
        <taxon>Blastocystis</taxon>
    </lineage>
</organism>
<dbReference type="GO" id="GO:0045910">
    <property type="term" value="P:negative regulation of DNA recombination"/>
    <property type="evidence" value="ECO:0007669"/>
    <property type="project" value="TreeGrafter"/>
</dbReference>
<evidence type="ECO:0000256" key="2">
    <source>
        <dbReference type="ARBA" id="ARBA00022485"/>
    </source>
</evidence>
<evidence type="ECO:0000256" key="8">
    <source>
        <dbReference type="ARBA" id="ARBA00022840"/>
    </source>
</evidence>
<evidence type="ECO:0000256" key="3">
    <source>
        <dbReference type="ARBA" id="ARBA00022723"/>
    </source>
</evidence>
<dbReference type="SUPFAM" id="SSF52540">
    <property type="entry name" value="P-loop containing nucleoside triphosphate hydrolases"/>
    <property type="match status" value="1"/>
</dbReference>
<evidence type="ECO:0000256" key="5">
    <source>
        <dbReference type="ARBA" id="ARBA00022763"/>
    </source>
</evidence>
<evidence type="ECO:0000256" key="4">
    <source>
        <dbReference type="ARBA" id="ARBA00022741"/>
    </source>
</evidence>
<dbReference type="SMART" id="SM00491">
    <property type="entry name" value="HELICc2"/>
    <property type="match status" value="1"/>
</dbReference>
<keyword evidence="5" id="KW-0227">DNA damage</keyword>
<keyword evidence="4" id="KW-0547">Nucleotide-binding</keyword>
<feature type="domain" description="Helicase ATP-binding" evidence="16">
    <location>
        <begin position="9"/>
        <end position="305"/>
    </location>
</feature>
<accession>A0A196SCP0</accession>
<dbReference type="InterPro" id="IPR014013">
    <property type="entry name" value="Helic_SF1/SF2_ATP-bd_DinG/Rad3"/>
</dbReference>
<sequence>MSETSFTYEGVTVKFPFEPYEIQKDYMRLTLSLLCSALAATDFRLGDYIPMQYAQHLATIEAFKEKKKKHKWSGIYLSGNCPKLIPKSKVAGRKIVYCSRTHTQIKQIVRELKKTEYRPKMIAMGSREQMCTNREVKKASSYAQRTMCRSLGMHCSFYRNACFHVNTNIYENDALPDKGLMDIEDLVAYGNRHNVCPYFLSRDDMIMIESQLVLMPYNYIMDRYIRKKLPFDLHHCVVIIDEAHNIDSFCLESMSFDINAKLLHDIQKEIRELLTSRVAEKMASLEGEDKPEEKAIIDQQKVVAALALVQRVEEAIKERLGEKECISEFGEAIYPFLASCGIDAKSIKEVIDLFTHVIEMRNEFFPNATFCATETLERLLSLLFPALDVLPRHTVDKWSFILYYQEETVYNRVLHKTQQERYPCLGFWCMDCSIGMTALQNTGVDSIIFTSGTLSPMQPLIAEFQIPVGNVLENMHVISDSQLKVVSVDRSIHNVPLSSSFASRQNPVLKDEMIDTILFFLPSIPGNVIAFFPSYGFLNDCWYAWERSGQLNSVRAVKEVFKEESGMGNDDFNAIVKSLKRASYGRGAVLFAVCRGKASEGIDFSDSMCRCVMITGVPYPPFTDKKVQMRRQYLDEKAKQQDIYNERARAALAAGQRSIPRYYPDLPLASVAGMQARTVSGGEWYAISAHRAVNQSVGRAIRHKGDYGLILLMDERFASASSVEHLSKWMQPFYREMKDPRSLLRDVEDFFALNNKQNPGPKKEERVLDEVPTFHSFAERLKVSQEERVKEAPKANLNTGLWKKLRASKEKVEGLSQEMPEKKKITGARSIDSDSDEEAISKRLQEKKEQFCSRLKKELKPAPEMHTPPAKGIKRFFHSEEVKKPRQSESGVLTFSPSPSPSPSPSVKRNLFGVKRKS</sequence>
<comment type="caution">
    <text evidence="17">The sequence shown here is derived from an EMBL/GenBank/DDBJ whole genome shotgun (WGS) entry which is preliminary data.</text>
</comment>
<keyword evidence="14" id="KW-0539">Nucleus</keyword>
<evidence type="ECO:0000256" key="10">
    <source>
        <dbReference type="ARBA" id="ARBA00023014"/>
    </source>
</evidence>
<dbReference type="GO" id="GO:1904430">
    <property type="term" value="P:negative regulation of t-circle formation"/>
    <property type="evidence" value="ECO:0007669"/>
    <property type="project" value="TreeGrafter"/>
</dbReference>
<dbReference type="GO" id="GO:0003678">
    <property type="term" value="F:DNA helicase activity"/>
    <property type="evidence" value="ECO:0007669"/>
    <property type="project" value="InterPro"/>
</dbReference>
<dbReference type="InterPro" id="IPR006555">
    <property type="entry name" value="ATP-dep_Helicase_C"/>
</dbReference>
<dbReference type="Gene3D" id="3.40.50.300">
    <property type="entry name" value="P-loop containing nucleotide triphosphate hydrolases"/>
    <property type="match status" value="2"/>
</dbReference>
<name>A0A196SCP0_BLAHN</name>
<dbReference type="SMART" id="SM00488">
    <property type="entry name" value="DEXDc2"/>
    <property type="match status" value="1"/>
</dbReference>
<dbReference type="Proteomes" id="UP000078348">
    <property type="component" value="Unassembled WGS sequence"/>
</dbReference>
<evidence type="ECO:0000256" key="12">
    <source>
        <dbReference type="ARBA" id="ARBA00023204"/>
    </source>
</evidence>
<feature type="region of interest" description="Disordered" evidence="15">
    <location>
        <begin position="857"/>
        <end position="918"/>
    </location>
</feature>
<dbReference type="GO" id="GO:0003677">
    <property type="term" value="F:DNA binding"/>
    <property type="evidence" value="ECO:0007669"/>
    <property type="project" value="UniProtKB-KW"/>
</dbReference>
<keyword evidence="12" id="KW-0234">DNA repair</keyword>
<evidence type="ECO:0000256" key="15">
    <source>
        <dbReference type="SAM" id="MobiDB-lite"/>
    </source>
</evidence>
<dbReference type="PANTHER" id="PTHR11472:SF34">
    <property type="entry name" value="REGULATOR OF TELOMERE ELONGATION HELICASE 1"/>
    <property type="match status" value="1"/>
</dbReference>
<keyword evidence="2" id="KW-0004">4Fe-4S</keyword>
<gene>
    <name evidence="17" type="ORF">AV274_3519</name>
</gene>
<dbReference type="GO" id="GO:0051539">
    <property type="term" value="F:4 iron, 4 sulfur cluster binding"/>
    <property type="evidence" value="ECO:0007669"/>
    <property type="project" value="UniProtKB-KW"/>
</dbReference>
<keyword evidence="13" id="KW-0413">Isomerase</keyword>
<evidence type="ECO:0000313" key="17">
    <source>
        <dbReference type="EMBL" id="OAO14815.1"/>
    </source>
</evidence>
<dbReference type="InterPro" id="IPR013020">
    <property type="entry name" value="Rad3/Chl1-like"/>
</dbReference>
<proteinExistence type="predicted"/>
<evidence type="ECO:0000256" key="13">
    <source>
        <dbReference type="ARBA" id="ARBA00023235"/>
    </source>
</evidence>
<evidence type="ECO:0000256" key="9">
    <source>
        <dbReference type="ARBA" id="ARBA00023004"/>
    </source>
</evidence>
<evidence type="ECO:0000313" key="18">
    <source>
        <dbReference type="Proteomes" id="UP000078348"/>
    </source>
</evidence>
<dbReference type="OrthoDB" id="19182at2759"/>
<dbReference type="InterPro" id="IPR045028">
    <property type="entry name" value="DinG/Rad3-like"/>
</dbReference>
<dbReference type="InterPro" id="IPR010614">
    <property type="entry name" value="RAD3-like_helicase_DEAD"/>
</dbReference>
<dbReference type="PANTHER" id="PTHR11472">
    <property type="entry name" value="DNA REPAIR DEAD HELICASE RAD3/XP-D SUBFAMILY MEMBER"/>
    <property type="match status" value="1"/>
</dbReference>
<reference evidence="17 18" key="1">
    <citation type="submission" date="2016-05" db="EMBL/GenBank/DDBJ databases">
        <title>Nuclear genome of Blastocystis sp. subtype 1 NandII.</title>
        <authorList>
            <person name="Gentekaki E."/>
            <person name="Curtis B."/>
            <person name="Stairs C."/>
            <person name="Eme L."/>
            <person name="Herman E."/>
            <person name="Klimes V."/>
            <person name="Arias M.C."/>
            <person name="Elias M."/>
            <person name="Hilliou F."/>
            <person name="Klute M."/>
            <person name="Malik S.-B."/>
            <person name="Pightling A."/>
            <person name="Rachubinski R."/>
            <person name="Salas D."/>
            <person name="Schlacht A."/>
            <person name="Suga H."/>
            <person name="Archibald J."/>
            <person name="Ball S.G."/>
            <person name="Clark G."/>
            <person name="Dacks J."/>
            <person name="Van Der Giezen M."/>
            <person name="Tsaousis A."/>
            <person name="Roger A."/>
        </authorList>
    </citation>
    <scope>NUCLEOTIDE SEQUENCE [LARGE SCALE GENOMIC DNA]</scope>
    <source>
        <strain evidence="18">ATCC 50177 / NandII</strain>
    </source>
</reference>
<evidence type="ECO:0000256" key="7">
    <source>
        <dbReference type="ARBA" id="ARBA00022806"/>
    </source>
</evidence>
<dbReference type="GO" id="GO:0006281">
    <property type="term" value="P:DNA repair"/>
    <property type="evidence" value="ECO:0007669"/>
    <property type="project" value="UniProtKB-KW"/>
</dbReference>
<keyword evidence="18" id="KW-1185">Reference proteome</keyword>
<keyword evidence="9" id="KW-0408">Iron</keyword>
<dbReference type="Pfam" id="PF13307">
    <property type="entry name" value="Helicase_C_2"/>
    <property type="match status" value="1"/>
</dbReference>
<dbReference type="InterPro" id="IPR027417">
    <property type="entry name" value="P-loop_NTPase"/>
</dbReference>
<evidence type="ECO:0000256" key="6">
    <source>
        <dbReference type="ARBA" id="ARBA00022801"/>
    </source>
</evidence>
<protein>
    <submittedName>
        <fullName evidence="17">Regulator of telomere elongation helicase 1</fullName>
    </submittedName>
</protein>
<feature type="region of interest" description="Disordered" evidence="15">
    <location>
        <begin position="812"/>
        <end position="838"/>
    </location>
</feature>
<dbReference type="InterPro" id="IPR006554">
    <property type="entry name" value="Helicase-like_DEXD_c2"/>
</dbReference>
<dbReference type="CDD" id="cd18788">
    <property type="entry name" value="SF2_C_XPD"/>
    <property type="match status" value="1"/>
</dbReference>
<keyword evidence="8" id="KW-0067">ATP-binding</keyword>
<dbReference type="GO" id="GO:0046872">
    <property type="term" value="F:metal ion binding"/>
    <property type="evidence" value="ECO:0007669"/>
    <property type="project" value="UniProtKB-KW"/>
</dbReference>
<keyword evidence="3" id="KW-0479">Metal-binding</keyword>
<dbReference type="GO" id="GO:0005634">
    <property type="term" value="C:nucleus"/>
    <property type="evidence" value="ECO:0007669"/>
    <property type="project" value="UniProtKB-SubCell"/>
</dbReference>
<dbReference type="Pfam" id="PF06733">
    <property type="entry name" value="DEAD_2"/>
    <property type="match status" value="1"/>
</dbReference>
<dbReference type="GO" id="GO:0005524">
    <property type="term" value="F:ATP binding"/>
    <property type="evidence" value="ECO:0007669"/>
    <property type="project" value="UniProtKB-KW"/>
</dbReference>
<evidence type="ECO:0000256" key="11">
    <source>
        <dbReference type="ARBA" id="ARBA00023125"/>
    </source>
</evidence>
<evidence type="ECO:0000256" key="14">
    <source>
        <dbReference type="ARBA" id="ARBA00023242"/>
    </source>
</evidence>